<proteinExistence type="inferred from homology"/>
<dbReference type="GO" id="GO:0015891">
    <property type="term" value="P:siderophore transport"/>
    <property type="evidence" value="ECO:0007669"/>
    <property type="project" value="InterPro"/>
</dbReference>
<feature type="region of interest" description="Disordered" evidence="12">
    <location>
        <begin position="39"/>
        <end position="86"/>
    </location>
</feature>
<dbReference type="InterPro" id="IPR012910">
    <property type="entry name" value="Plug_dom"/>
</dbReference>
<dbReference type="KEGG" id="rpb:RPB_1110"/>
<dbReference type="Gene3D" id="2.40.170.20">
    <property type="entry name" value="TonB-dependent receptor, beta-barrel domain"/>
    <property type="match status" value="1"/>
</dbReference>
<dbReference type="NCBIfam" id="TIGR01783">
    <property type="entry name" value="TonB-siderophor"/>
    <property type="match status" value="1"/>
</dbReference>
<reference evidence="15 16" key="1">
    <citation type="submission" date="2006-01" db="EMBL/GenBank/DDBJ databases">
        <title>Complete sequence of Rhodopseudomonas palustris HaA2.</title>
        <authorList>
            <consortium name="US DOE Joint Genome Institute"/>
            <person name="Copeland A."/>
            <person name="Lucas S."/>
            <person name="Lapidus A."/>
            <person name="Barry K."/>
            <person name="Detter J.C."/>
            <person name="Glavina T."/>
            <person name="Hammon N."/>
            <person name="Israni S."/>
            <person name="Pitluck S."/>
            <person name="Chain P."/>
            <person name="Malfatti S."/>
            <person name="Shin M."/>
            <person name="Vergez L."/>
            <person name="Schmutz J."/>
            <person name="Larimer F."/>
            <person name="Land M."/>
            <person name="Hauser L."/>
            <person name="Pelletier D.A."/>
            <person name="Kyrpides N."/>
            <person name="Anderson I."/>
            <person name="Oda Y."/>
            <person name="Harwood C.S."/>
            <person name="Richardson P."/>
        </authorList>
    </citation>
    <scope>NUCLEOTIDE SEQUENCE [LARGE SCALE GENOMIC DNA]</scope>
    <source>
        <strain evidence="15 16">HaA2</strain>
    </source>
</reference>
<evidence type="ECO:0000256" key="6">
    <source>
        <dbReference type="ARBA" id="ARBA00023077"/>
    </source>
</evidence>
<evidence type="ECO:0000256" key="11">
    <source>
        <dbReference type="RuleBase" id="RU003357"/>
    </source>
</evidence>
<keyword evidence="9 10" id="KW-0998">Cell outer membrane</keyword>
<evidence type="ECO:0000259" key="14">
    <source>
        <dbReference type="Pfam" id="PF07715"/>
    </source>
</evidence>
<protein>
    <submittedName>
        <fullName evidence="15">TonB-dependent siderophore receptor</fullName>
    </submittedName>
</protein>
<evidence type="ECO:0000256" key="9">
    <source>
        <dbReference type="ARBA" id="ARBA00023237"/>
    </source>
</evidence>
<evidence type="ECO:0000256" key="1">
    <source>
        <dbReference type="ARBA" id="ARBA00004571"/>
    </source>
</evidence>
<dbReference type="Pfam" id="PF00593">
    <property type="entry name" value="TonB_dep_Rec_b-barrel"/>
    <property type="match status" value="1"/>
</dbReference>
<dbReference type="Gene3D" id="2.170.130.10">
    <property type="entry name" value="TonB-dependent receptor, plug domain"/>
    <property type="match status" value="1"/>
</dbReference>
<dbReference type="InterPro" id="IPR039426">
    <property type="entry name" value="TonB-dep_rcpt-like"/>
</dbReference>
<dbReference type="InterPro" id="IPR036942">
    <property type="entry name" value="Beta-barrel_TonB_sf"/>
</dbReference>
<keyword evidence="4 10" id="KW-1134">Transmembrane beta strand</keyword>
<evidence type="ECO:0000256" key="4">
    <source>
        <dbReference type="ARBA" id="ARBA00022452"/>
    </source>
</evidence>
<dbReference type="InterPro" id="IPR010105">
    <property type="entry name" value="TonB_sidphr_rcpt"/>
</dbReference>
<dbReference type="GO" id="GO:0038023">
    <property type="term" value="F:signaling receptor activity"/>
    <property type="evidence" value="ECO:0007669"/>
    <property type="project" value="InterPro"/>
</dbReference>
<evidence type="ECO:0000256" key="3">
    <source>
        <dbReference type="ARBA" id="ARBA00022448"/>
    </source>
</evidence>
<keyword evidence="7 10" id="KW-0472">Membrane</keyword>
<dbReference type="CDD" id="cd01347">
    <property type="entry name" value="ligand_gated_channel"/>
    <property type="match status" value="1"/>
</dbReference>
<gene>
    <name evidence="15" type="ordered locus">RPB_1110</name>
</gene>
<comment type="similarity">
    <text evidence="2 10 11">Belongs to the TonB-dependent receptor family.</text>
</comment>
<dbReference type="PANTHER" id="PTHR32552:SF82">
    <property type="entry name" value="FCUA PROTEIN"/>
    <property type="match status" value="1"/>
</dbReference>
<evidence type="ECO:0000256" key="5">
    <source>
        <dbReference type="ARBA" id="ARBA00022692"/>
    </source>
</evidence>
<dbReference type="InterPro" id="IPR000531">
    <property type="entry name" value="Beta-barrel_TonB"/>
</dbReference>
<keyword evidence="6 11" id="KW-0798">TonB box</keyword>
<keyword evidence="8 15" id="KW-0675">Receptor</keyword>
<name>Q2J140_RHOP2</name>
<dbReference type="AlphaFoldDB" id="Q2J140"/>
<evidence type="ECO:0000256" key="8">
    <source>
        <dbReference type="ARBA" id="ARBA00023170"/>
    </source>
</evidence>
<dbReference type="STRING" id="316058.RPB_1110"/>
<keyword evidence="16" id="KW-1185">Reference proteome</keyword>
<keyword evidence="3 10" id="KW-0813">Transport</keyword>
<organism evidence="15 16">
    <name type="scientific">Rhodopseudomonas palustris (strain HaA2)</name>
    <dbReference type="NCBI Taxonomy" id="316058"/>
    <lineage>
        <taxon>Bacteria</taxon>
        <taxon>Pseudomonadati</taxon>
        <taxon>Pseudomonadota</taxon>
        <taxon>Alphaproteobacteria</taxon>
        <taxon>Hyphomicrobiales</taxon>
        <taxon>Nitrobacteraceae</taxon>
        <taxon>Rhodopseudomonas</taxon>
    </lineage>
</organism>
<feature type="domain" description="TonB-dependent receptor plug" evidence="14">
    <location>
        <begin position="122"/>
        <end position="218"/>
    </location>
</feature>
<comment type="subcellular location">
    <subcellularLocation>
        <location evidence="1 10">Cell outer membrane</location>
        <topology evidence="1 10">Multi-pass membrane protein</topology>
    </subcellularLocation>
</comment>
<sequence length="768" mass="82420">MNIVRTNKNRLFAGVATAVMSLYFTGIAVSPSRAQSAEPHVLPPVSVEKPQQRARAASPTRSRNPQRRSARIAPRPSAEPPTSAPAATAAAIHTIGTLPVPYAGGQVAQGARIGMLGNRSFMDTPFAVTAYTSQRIRDQGAQTVADVLEADPSVRSTHSAGGLLDSFYIRGFPIGEGNLGEIAFDGIFGIAPTYRVFTDYAERVEVLKGPTAFLYGISPNSAVGGTINIVPKRAGDTDLTRLTTDYASNAQGGGAVDVSRRFGEHKEFGIRFNGSARGGDLPIDNLERGAFVGSLALDYRGERLRATLDIIGQRENLTAPQRPFYPSSGNFAIPSAPNGSRNVQAPWEWSKSEDKSVLGKVEYDLTDNVTWFGAVGGGNSRVHRLFGLPTMLNSAGDVSIRPENAIFDVDRLSAETGVRSRFETGAIAHTMTLQSSYLNQTLDRGLVSGTTQFSNMYNPAYRPEQYVADPTRVAKASESTLSGVALSDTLSVLNERLQLTVGGRFQQIDSKNYNISTGALTSSSDETAVTPLVGLVVRPWSMVSFYANYAEGLSIGETAPTNAINAGETLAPYKTTQYEVGTKFDLGRFGLTLSAFQIEKPFGQLETIGSNLVFSEGGEQRNRGLELNVFGEVTPGVRLLGGASLIDGELTKTTSAATLGNRPVGVPTVQANLGGEWDTPFVSGLTLTANVIYTGEQYVNTANTQMIPSWTRMDLGARYKTLIDKRPVTFRASVQNVFDKDYWSGVASYSTIAQGLPLTVRLSMTTDF</sequence>
<dbReference type="GO" id="GO:0015344">
    <property type="term" value="F:siderophore uptake transmembrane transporter activity"/>
    <property type="evidence" value="ECO:0007669"/>
    <property type="project" value="TreeGrafter"/>
</dbReference>
<dbReference type="InterPro" id="IPR037066">
    <property type="entry name" value="Plug_dom_sf"/>
</dbReference>
<accession>Q2J140</accession>
<dbReference type="EMBL" id="CP000250">
    <property type="protein sequence ID" value="ABD05820.1"/>
    <property type="molecule type" value="Genomic_DNA"/>
</dbReference>
<dbReference type="Pfam" id="PF07715">
    <property type="entry name" value="Plug"/>
    <property type="match status" value="1"/>
</dbReference>
<evidence type="ECO:0000313" key="16">
    <source>
        <dbReference type="Proteomes" id="UP000008809"/>
    </source>
</evidence>
<dbReference type="PANTHER" id="PTHR32552">
    <property type="entry name" value="FERRICHROME IRON RECEPTOR-RELATED"/>
    <property type="match status" value="1"/>
</dbReference>
<dbReference type="PROSITE" id="PS52016">
    <property type="entry name" value="TONB_DEPENDENT_REC_3"/>
    <property type="match status" value="1"/>
</dbReference>
<evidence type="ECO:0000256" key="2">
    <source>
        <dbReference type="ARBA" id="ARBA00009810"/>
    </source>
</evidence>
<evidence type="ECO:0000256" key="12">
    <source>
        <dbReference type="SAM" id="MobiDB-lite"/>
    </source>
</evidence>
<evidence type="ECO:0000259" key="13">
    <source>
        <dbReference type="Pfam" id="PF00593"/>
    </source>
</evidence>
<feature type="domain" description="TonB-dependent receptor-like beta-barrel" evidence="13">
    <location>
        <begin position="325"/>
        <end position="737"/>
    </location>
</feature>
<dbReference type="HOGENOM" id="CLU_008287_22_0_5"/>
<evidence type="ECO:0000256" key="10">
    <source>
        <dbReference type="PROSITE-ProRule" id="PRU01360"/>
    </source>
</evidence>
<evidence type="ECO:0000256" key="7">
    <source>
        <dbReference type="ARBA" id="ARBA00023136"/>
    </source>
</evidence>
<dbReference type="Proteomes" id="UP000008809">
    <property type="component" value="Chromosome"/>
</dbReference>
<dbReference type="SUPFAM" id="SSF56935">
    <property type="entry name" value="Porins"/>
    <property type="match status" value="1"/>
</dbReference>
<keyword evidence="5 10" id="KW-0812">Transmembrane</keyword>
<dbReference type="eggNOG" id="COG4774">
    <property type="taxonomic scope" value="Bacteria"/>
</dbReference>
<evidence type="ECO:0000313" key="15">
    <source>
        <dbReference type="EMBL" id="ABD05820.1"/>
    </source>
</evidence>
<dbReference type="GO" id="GO:0009279">
    <property type="term" value="C:cell outer membrane"/>
    <property type="evidence" value="ECO:0007669"/>
    <property type="project" value="UniProtKB-SubCell"/>
</dbReference>